<dbReference type="Gene3D" id="1.10.10.10">
    <property type="entry name" value="Winged helix-like DNA-binding domain superfamily/Winged helix DNA-binding domain"/>
    <property type="match status" value="1"/>
</dbReference>
<dbReference type="InterPro" id="IPR014048">
    <property type="entry name" value="MethylDNA_cys_MeTrfase_DNA-bd"/>
</dbReference>
<evidence type="ECO:0000256" key="5">
    <source>
        <dbReference type="SAM" id="MobiDB-lite"/>
    </source>
</evidence>
<dbReference type="GO" id="GO:0003824">
    <property type="term" value="F:catalytic activity"/>
    <property type="evidence" value="ECO:0007669"/>
    <property type="project" value="InterPro"/>
</dbReference>
<name>A0A1E3Q0T0_LIPST</name>
<feature type="region of interest" description="Disordered" evidence="5">
    <location>
        <begin position="59"/>
        <end position="90"/>
    </location>
</feature>
<feature type="domain" description="Methylated-DNA-[protein]-cysteine S-methyltransferase DNA binding" evidence="6">
    <location>
        <begin position="12"/>
        <end position="55"/>
    </location>
</feature>
<proteinExistence type="predicted"/>
<dbReference type="Proteomes" id="UP000094385">
    <property type="component" value="Unassembled WGS sequence"/>
</dbReference>
<dbReference type="AlphaFoldDB" id="A0A1E3Q0T0"/>
<evidence type="ECO:0000256" key="1">
    <source>
        <dbReference type="ARBA" id="ARBA00022763"/>
    </source>
</evidence>
<sequence length="157" mass="17680">MAKPRTDEAEAFYIAVYETVQRIPPGRVTTYGHIARIIDAPQNSRQVGSALKYLRNAPLTNGDTARGLDVESDNNADRDESDSQDFSHQFNGENVPWWRVISADGRIAFRARSAMDEQGERLQAEGVDVRNDAHSRPRVINLHEYGWFPPPEGKLSD</sequence>
<keyword evidence="1" id="KW-0227">DNA damage</keyword>
<evidence type="ECO:0000259" key="6">
    <source>
        <dbReference type="Pfam" id="PF01035"/>
    </source>
</evidence>
<organism evidence="7 8">
    <name type="scientific">Lipomyces starkeyi NRRL Y-11557</name>
    <dbReference type="NCBI Taxonomy" id="675824"/>
    <lineage>
        <taxon>Eukaryota</taxon>
        <taxon>Fungi</taxon>
        <taxon>Dikarya</taxon>
        <taxon>Ascomycota</taxon>
        <taxon>Saccharomycotina</taxon>
        <taxon>Lipomycetes</taxon>
        <taxon>Lipomycetales</taxon>
        <taxon>Lipomycetaceae</taxon>
        <taxon>Lipomyces</taxon>
    </lineage>
</organism>
<reference evidence="7 8" key="1">
    <citation type="journal article" date="2016" name="Proc. Natl. Acad. Sci. U.S.A.">
        <title>Comparative genomics of biotechnologically important yeasts.</title>
        <authorList>
            <person name="Riley R."/>
            <person name="Haridas S."/>
            <person name="Wolfe K.H."/>
            <person name="Lopes M.R."/>
            <person name="Hittinger C.T."/>
            <person name="Goeker M."/>
            <person name="Salamov A.A."/>
            <person name="Wisecaver J.H."/>
            <person name="Long T.M."/>
            <person name="Calvey C.H."/>
            <person name="Aerts A.L."/>
            <person name="Barry K.W."/>
            <person name="Choi C."/>
            <person name="Clum A."/>
            <person name="Coughlan A.Y."/>
            <person name="Deshpande S."/>
            <person name="Douglass A.P."/>
            <person name="Hanson S.J."/>
            <person name="Klenk H.-P."/>
            <person name="LaButti K.M."/>
            <person name="Lapidus A."/>
            <person name="Lindquist E.A."/>
            <person name="Lipzen A.M."/>
            <person name="Meier-Kolthoff J.P."/>
            <person name="Ohm R.A."/>
            <person name="Otillar R.P."/>
            <person name="Pangilinan J.L."/>
            <person name="Peng Y."/>
            <person name="Rokas A."/>
            <person name="Rosa C.A."/>
            <person name="Scheuner C."/>
            <person name="Sibirny A.A."/>
            <person name="Slot J.C."/>
            <person name="Stielow J.B."/>
            <person name="Sun H."/>
            <person name="Kurtzman C.P."/>
            <person name="Blackwell M."/>
            <person name="Grigoriev I.V."/>
            <person name="Jeffries T.W."/>
        </authorList>
    </citation>
    <scope>NUCLEOTIDE SEQUENCE [LARGE SCALE GENOMIC DNA]</scope>
    <source>
        <strain evidence="7 8">NRRL Y-11557</strain>
    </source>
</reference>
<dbReference type="STRING" id="675824.A0A1E3Q0T0"/>
<feature type="compositionally biased region" description="Acidic residues" evidence="5">
    <location>
        <begin position="70"/>
        <end position="83"/>
    </location>
</feature>
<evidence type="ECO:0000313" key="8">
    <source>
        <dbReference type="Proteomes" id="UP000094385"/>
    </source>
</evidence>
<dbReference type="GO" id="GO:0006281">
    <property type="term" value="P:DNA repair"/>
    <property type="evidence" value="ECO:0007669"/>
    <property type="project" value="InterPro"/>
</dbReference>
<dbReference type="OrthoDB" id="2548197at2759"/>
<dbReference type="InterPro" id="IPR036217">
    <property type="entry name" value="MethylDNA_cys_MeTrfase_DNAb"/>
</dbReference>
<dbReference type="InterPro" id="IPR036388">
    <property type="entry name" value="WH-like_DNA-bd_sf"/>
</dbReference>
<evidence type="ECO:0000256" key="2">
    <source>
        <dbReference type="ARBA" id="ARBA00030795"/>
    </source>
</evidence>
<keyword evidence="8" id="KW-1185">Reference proteome</keyword>
<evidence type="ECO:0000313" key="7">
    <source>
        <dbReference type="EMBL" id="ODQ71305.1"/>
    </source>
</evidence>
<evidence type="ECO:0000256" key="4">
    <source>
        <dbReference type="ARBA" id="ARBA00033095"/>
    </source>
</evidence>
<evidence type="ECO:0000256" key="3">
    <source>
        <dbReference type="ARBA" id="ARBA00031621"/>
    </source>
</evidence>
<dbReference type="InterPro" id="IPR052520">
    <property type="entry name" value="ATL_DNA_repair"/>
</dbReference>
<protein>
    <recommendedName>
        <fullName evidence="2">6-O-methylguanine-DNA methyltransferase</fullName>
    </recommendedName>
    <alternativeName>
        <fullName evidence="4">DNA repair MTase</fullName>
    </alternativeName>
    <alternativeName>
        <fullName evidence="3">O-6-methylguanine-DNA-alkyltransferase</fullName>
    </alternativeName>
</protein>
<dbReference type="SUPFAM" id="SSF46767">
    <property type="entry name" value="Methylated DNA-protein cysteine methyltransferase, C-terminal domain"/>
    <property type="match status" value="1"/>
</dbReference>
<dbReference type="Pfam" id="PF01035">
    <property type="entry name" value="DNA_binding_1"/>
    <property type="match status" value="1"/>
</dbReference>
<accession>A0A1E3Q0T0</accession>
<dbReference type="CDD" id="cd06445">
    <property type="entry name" value="ATase"/>
    <property type="match status" value="1"/>
</dbReference>
<dbReference type="PANTHER" id="PTHR42942">
    <property type="entry name" value="6-O-METHYLGUANINE DNA METHYLTRANSFERASE"/>
    <property type="match status" value="1"/>
</dbReference>
<gene>
    <name evidence="7" type="ORF">LIPSTDRAFT_5313</name>
</gene>
<dbReference type="EMBL" id="KV454298">
    <property type="protein sequence ID" value="ODQ71305.1"/>
    <property type="molecule type" value="Genomic_DNA"/>
</dbReference>
<dbReference type="PANTHER" id="PTHR42942:SF1">
    <property type="entry name" value="ALKYLTRANSFERASE-LIKE PROTEIN 1"/>
    <property type="match status" value="1"/>
</dbReference>